<name>A0A7K4MQ60_9ARCH</name>
<proteinExistence type="predicted"/>
<comment type="caution">
    <text evidence="1">The sequence shown here is derived from an EMBL/GenBank/DDBJ whole genome shotgun (WGS) entry which is preliminary data.</text>
</comment>
<evidence type="ECO:0000313" key="2">
    <source>
        <dbReference type="Proteomes" id="UP000523105"/>
    </source>
</evidence>
<accession>A0A7K4MQ60</accession>
<protein>
    <submittedName>
        <fullName evidence="1">Uncharacterized protein</fullName>
    </submittedName>
</protein>
<dbReference type="Proteomes" id="UP000523105">
    <property type="component" value="Unassembled WGS sequence"/>
</dbReference>
<dbReference type="EMBL" id="JACASV010000047">
    <property type="protein sequence ID" value="NWJ43711.1"/>
    <property type="molecule type" value="Genomic_DNA"/>
</dbReference>
<evidence type="ECO:0000313" key="1">
    <source>
        <dbReference type="EMBL" id="NWJ43711.1"/>
    </source>
</evidence>
<dbReference type="AlphaFoldDB" id="A0A7K4MQ60"/>
<reference evidence="1 2" key="1">
    <citation type="journal article" date="2019" name="Environ. Microbiol.">
        <title>Genomics insights into ecotype formation of ammonia-oxidizing archaea in the deep ocean.</title>
        <authorList>
            <person name="Wang Y."/>
            <person name="Huang J.M."/>
            <person name="Cui G.J."/>
            <person name="Nunoura T."/>
            <person name="Takaki Y."/>
            <person name="Li W.L."/>
            <person name="Li J."/>
            <person name="Gao Z.M."/>
            <person name="Takai K."/>
            <person name="Zhang A.Q."/>
            <person name="Stepanauskas R."/>
        </authorList>
    </citation>
    <scope>NUCLEOTIDE SEQUENCE [LARGE SCALE GENOMIC DNA]</scope>
    <source>
        <strain evidence="1 2">L15b</strain>
    </source>
</reference>
<organism evidence="1 2">
    <name type="scientific">Marine Group I thaumarchaeote</name>
    <dbReference type="NCBI Taxonomy" id="2511932"/>
    <lineage>
        <taxon>Archaea</taxon>
        <taxon>Nitrososphaerota</taxon>
        <taxon>Marine Group I</taxon>
    </lineage>
</organism>
<gene>
    <name evidence="1" type="ORF">HX837_05865</name>
</gene>
<sequence length="50" mass="5079">MANGSSTTYALAFVAEEPSSVPTMPSASIQLPLLAMSAVCPVAMLLQPAL</sequence>